<dbReference type="RefSeq" id="WP_269282388.1">
    <property type="nucleotide sequence ID" value="NZ_JAPVOI010000004.1"/>
</dbReference>
<evidence type="ECO:0000313" key="5">
    <source>
        <dbReference type="EMBL" id="MCZ4092235.1"/>
    </source>
</evidence>
<dbReference type="InterPro" id="IPR027417">
    <property type="entry name" value="P-loop_NTPase"/>
</dbReference>
<accession>A0ABT4KKC9</accession>
<evidence type="ECO:0000313" key="6">
    <source>
        <dbReference type="Proteomes" id="UP001079430"/>
    </source>
</evidence>
<name>A0ABT4KKC9_9HYPH</name>
<dbReference type="InterPro" id="IPR029787">
    <property type="entry name" value="Nucleotide_cyclase"/>
</dbReference>
<sequence>MLRESRTNTPRQLTKRSRRGSSVQDSERRIVTALCYDLVGSTNLMQLMDIEDYQELMTAFQVAARRSIASHSGIIQHEAGDGGVALFPIELDAKDAASLAIRAGLDIIDGCRRVGREAGRDDLHVRVGVATSIALVNEAKMENWTQEPVTGAALAMATRLEGIAVPDSVLVSEDTRNLAGRSHAFVFQGSKVLKGFSEPEKVWRAFGHKIEVNRFYAYGRLGGPFIGRESELAAITSVWNGVLAGQGEVVLIEGEAGIGKSRLLREVRRKTRDRRSKLFFFQCLPGGFRSTLHPLRNSLPGGISEAGGQLTAAAVANLFARNGIYDAEATDVFAYLLGAQGGNGLLSGSDPKAIRGKAHRAVFRALQAACRNGPVVVIVEDVHWIDPTSQDLLAEAAQAVRELPILLVITSRPRPHPAGSRLAGGQAHWLDAANPTRLSLHALDRDETRLAIEARWPEHRLSVLPELFDVTERISGGVPLFIEEICQWVSENVGTDTMNLSESVKPSHVSAFEGILDARLQHLGPARDVARAGAIAGTQFTLPLLRALLPDFSKKSLASAADRLCETGFLMRMRAPGRVAFGFRHVLIQETIYNGLLRKQRQTLHRRLFGAVSQERHLAAWIDTGELAEHAERAGLLSNAVELFIAAGKESSSRSAMIEARQYLEHALALCERLGAGHAVEPLQLSALIALGPILTGLVGLNSPPARKLYEDGVEIARRQPMEDQYKWFPIYWGWWLTGADFRVMHDRALQVRTMLAETEDPEIRLQINHCIWAIDFNLGHHRETQAAIEAGLALYDEQSAKTGRTLYGGHDAKVCGLGQLALSLWLTGQSRSSDAALSKMITFVDRIAHTPSKAHSLDTEAVSAFYRDDFERLIDISGRMADFARKHEMQSLTGLSLLFEGWARAHLENLASGHRTFQSGLSLLKQLGAVIDLPIYLYMHATMLGLAQKYEAAIDVANEAIEKAKETHHAYWLAELYRCRAVLHARNNATKDVVVADLRSALEIAERQGATALLRRAQRSIRELGVAIER</sequence>
<dbReference type="PANTHER" id="PTHR16305">
    <property type="entry name" value="TESTICULAR SOLUBLE ADENYLYL CYCLASE"/>
    <property type="match status" value="1"/>
</dbReference>
<dbReference type="SMART" id="SM00044">
    <property type="entry name" value="CYCc"/>
    <property type="match status" value="1"/>
</dbReference>
<dbReference type="InterPro" id="IPR001054">
    <property type="entry name" value="A/G_cyclase"/>
</dbReference>
<protein>
    <submittedName>
        <fullName evidence="5">AAA family ATPase</fullName>
    </submittedName>
</protein>
<dbReference type="SUPFAM" id="SSF55073">
    <property type="entry name" value="Nucleotide cyclase"/>
    <property type="match status" value="1"/>
</dbReference>
<dbReference type="PROSITE" id="PS50125">
    <property type="entry name" value="GUANYLATE_CYCLASE_2"/>
    <property type="match status" value="1"/>
</dbReference>
<comment type="caution">
    <text evidence="5">The sequence shown here is derived from an EMBL/GenBank/DDBJ whole genome shotgun (WGS) entry which is preliminary data.</text>
</comment>
<gene>
    <name evidence="5" type="ORF">O3W52_19835</name>
</gene>
<keyword evidence="1" id="KW-0547">Nucleotide-binding</keyword>
<dbReference type="Pfam" id="PF13191">
    <property type="entry name" value="AAA_16"/>
    <property type="match status" value="1"/>
</dbReference>
<evidence type="ECO:0000256" key="2">
    <source>
        <dbReference type="ARBA" id="ARBA00022840"/>
    </source>
</evidence>
<evidence type="ECO:0000256" key="1">
    <source>
        <dbReference type="ARBA" id="ARBA00022741"/>
    </source>
</evidence>
<dbReference type="InterPro" id="IPR041664">
    <property type="entry name" value="AAA_16"/>
</dbReference>
<dbReference type="InterPro" id="IPR011990">
    <property type="entry name" value="TPR-like_helical_dom_sf"/>
</dbReference>
<dbReference type="Gene3D" id="1.25.40.10">
    <property type="entry name" value="Tetratricopeptide repeat domain"/>
    <property type="match status" value="1"/>
</dbReference>
<dbReference type="Gene3D" id="3.30.70.1230">
    <property type="entry name" value="Nucleotide cyclase"/>
    <property type="match status" value="1"/>
</dbReference>
<dbReference type="Gene3D" id="3.40.50.300">
    <property type="entry name" value="P-loop containing nucleotide triphosphate hydrolases"/>
    <property type="match status" value="1"/>
</dbReference>
<feature type="domain" description="Guanylate cyclase" evidence="4">
    <location>
        <begin position="32"/>
        <end position="161"/>
    </location>
</feature>
<dbReference type="EMBL" id="JAPVOI010000004">
    <property type="protein sequence ID" value="MCZ4092235.1"/>
    <property type="molecule type" value="Genomic_DNA"/>
</dbReference>
<dbReference type="SUPFAM" id="SSF52540">
    <property type="entry name" value="P-loop containing nucleoside triphosphate hydrolases"/>
    <property type="match status" value="1"/>
</dbReference>
<dbReference type="PANTHER" id="PTHR16305:SF28">
    <property type="entry name" value="GUANYLATE CYCLASE DOMAIN-CONTAINING PROTEIN"/>
    <property type="match status" value="1"/>
</dbReference>
<dbReference type="CDD" id="cd07302">
    <property type="entry name" value="CHD"/>
    <property type="match status" value="1"/>
</dbReference>
<organism evidence="5 6">
    <name type="scientific">Sinorhizobium psoraleae</name>
    <dbReference type="NCBI Taxonomy" id="520838"/>
    <lineage>
        <taxon>Bacteria</taxon>
        <taxon>Pseudomonadati</taxon>
        <taxon>Pseudomonadota</taxon>
        <taxon>Alphaproteobacteria</taxon>
        <taxon>Hyphomicrobiales</taxon>
        <taxon>Rhizobiaceae</taxon>
        <taxon>Sinorhizobium/Ensifer group</taxon>
        <taxon>Sinorhizobium</taxon>
    </lineage>
</organism>
<dbReference type="SUPFAM" id="SSF48452">
    <property type="entry name" value="TPR-like"/>
    <property type="match status" value="1"/>
</dbReference>
<keyword evidence="6" id="KW-1185">Reference proteome</keyword>
<dbReference type="Proteomes" id="UP001079430">
    <property type="component" value="Unassembled WGS sequence"/>
</dbReference>
<reference evidence="5" key="1">
    <citation type="submission" date="2022-10" db="EMBL/GenBank/DDBJ databases">
        <title>Whole genome sequencing of three plant growth promoting bacteria isolated from Vachellia tortilis subsp. raddiana in Morocco.</title>
        <authorList>
            <person name="Hnini M."/>
            <person name="Zouagui R."/>
            <person name="Zouagui H."/>
            <person name="Chemao Elfihri M.-W."/>
            <person name="Ibrahimi A."/>
            <person name="Sbabou L."/>
            <person name="Aurag J."/>
        </authorList>
    </citation>
    <scope>NUCLEOTIDE SEQUENCE</scope>
    <source>
        <strain evidence="5">LMR678</strain>
    </source>
</reference>
<keyword evidence="2" id="KW-0067">ATP-binding</keyword>
<evidence type="ECO:0000256" key="3">
    <source>
        <dbReference type="SAM" id="MobiDB-lite"/>
    </source>
</evidence>
<evidence type="ECO:0000259" key="4">
    <source>
        <dbReference type="PROSITE" id="PS50125"/>
    </source>
</evidence>
<feature type="region of interest" description="Disordered" evidence="3">
    <location>
        <begin position="1"/>
        <end position="23"/>
    </location>
</feature>
<proteinExistence type="predicted"/>